<dbReference type="PROSITE" id="PS51319">
    <property type="entry name" value="TFIIS_N"/>
    <property type="match status" value="1"/>
</dbReference>
<dbReference type="OrthoDB" id="21124at2759"/>
<reference evidence="7" key="2">
    <citation type="submission" date="2015-01" db="EMBL/GenBank/DDBJ databases">
        <title>Evolutionary Origins and Diversification of the Mycorrhizal Mutualists.</title>
        <authorList>
            <consortium name="DOE Joint Genome Institute"/>
            <consortium name="Mycorrhizal Genomics Consortium"/>
            <person name="Kohler A."/>
            <person name="Kuo A."/>
            <person name="Nagy L.G."/>
            <person name="Floudas D."/>
            <person name="Copeland A."/>
            <person name="Barry K.W."/>
            <person name="Cichocki N."/>
            <person name="Veneault-Fourrey C."/>
            <person name="LaButti K."/>
            <person name="Lindquist E.A."/>
            <person name="Lipzen A."/>
            <person name="Lundell T."/>
            <person name="Morin E."/>
            <person name="Murat C."/>
            <person name="Riley R."/>
            <person name="Ohm R."/>
            <person name="Sun H."/>
            <person name="Tunlid A."/>
            <person name="Henrissat B."/>
            <person name="Grigoriev I.V."/>
            <person name="Hibbett D.S."/>
            <person name="Martin F."/>
        </authorList>
    </citation>
    <scope>NUCLEOTIDE SEQUENCE [LARGE SCALE GENOMIC DNA]</scope>
    <source>
        <strain evidence="7">MAFF 305830</strain>
    </source>
</reference>
<name>A0A0C2XWY3_SERVB</name>
<protein>
    <recommendedName>
        <fullName evidence="5">TFIIS N-terminal domain-containing protein</fullName>
    </recommendedName>
</protein>
<dbReference type="STRING" id="933852.A0A0C2XWY3"/>
<dbReference type="EMBL" id="KN824278">
    <property type="protein sequence ID" value="KIM33382.1"/>
    <property type="molecule type" value="Genomic_DNA"/>
</dbReference>
<feature type="region of interest" description="Disordered" evidence="4">
    <location>
        <begin position="20"/>
        <end position="127"/>
    </location>
</feature>
<evidence type="ECO:0000313" key="7">
    <source>
        <dbReference type="Proteomes" id="UP000054097"/>
    </source>
</evidence>
<evidence type="ECO:0000256" key="2">
    <source>
        <dbReference type="ARBA" id="ARBA00037992"/>
    </source>
</evidence>
<keyword evidence="3" id="KW-0539">Nucleus</keyword>
<accession>A0A0C2XWY3</accession>
<dbReference type="AlphaFoldDB" id="A0A0C2XWY3"/>
<evidence type="ECO:0000256" key="4">
    <source>
        <dbReference type="SAM" id="MobiDB-lite"/>
    </source>
</evidence>
<comment type="subcellular location">
    <subcellularLocation>
        <location evidence="3">Nucleus</location>
    </subcellularLocation>
</comment>
<dbReference type="Pfam" id="PF08711">
    <property type="entry name" value="Med26"/>
    <property type="match status" value="1"/>
</dbReference>
<dbReference type="GO" id="GO:0016973">
    <property type="term" value="P:poly(A)+ mRNA export from nucleus"/>
    <property type="evidence" value="ECO:0007669"/>
    <property type="project" value="TreeGrafter"/>
</dbReference>
<evidence type="ECO:0000313" key="6">
    <source>
        <dbReference type="EMBL" id="KIM33382.1"/>
    </source>
</evidence>
<comment type="similarity">
    <text evidence="2">Belongs to the IWS1 family.</text>
</comment>
<keyword evidence="7" id="KW-1185">Reference proteome</keyword>
<evidence type="ECO:0000256" key="1">
    <source>
        <dbReference type="ARBA" id="ARBA00037349"/>
    </source>
</evidence>
<organism evidence="6 7">
    <name type="scientific">Serendipita vermifera MAFF 305830</name>
    <dbReference type="NCBI Taxonomy" id="933852"/>
    <lineage>
        <taxon>Eukaryota</taxon>
        <taxon>Fungi</taxon>
        <taxon>Dikarya</taxon>
        <taxon>Basidiomycota</taxon>
        <taxon>Agaricomycotina</taxon>
        <taxon>Agaricomycetes</taxon>
        <taxon>Sebacinales</taxon>
        <taxon>Serendipitaceae</taxon>
        <taxon>Serendipita</taxon>
    </lineage>
</organism>
<feature type="domain" description="TFIIS N-terminal" evidence="5">
    <location>
        <begin position="218"/>
        <end position="295"/>
    </location>
</feature>
<dbReference type="InterPro" id="IPR035441">
    <property type="entry name" value="TFIIS/LEDGF_dom_sf"/>
</dbReference>
<evidence type="ECO:0000256" key="3">
    <source>
        <dbReference type="PROSITE-ProRule" id="PRU00649"/>
    </source>
</evidence>
<dbReference type="GO" id="GO:0005634">
    <property type="term" value="C:nucleus"/>
    <property type="evidence" value="ECO:0007669"/>
    <property type="project" value="UniProtKB-SubCell"/>
</dbReference>
<dbReference type="InterPro" id="IPR017923">
    <property type="entry name" value="TFIIS_N"/>
</dbReference>
<dbReference type="PANTHER" id="PTHR46010">
    <property type="entry name" value="PROTEIN IWS1 HOMOLOG"/>
    <property type="match status" value="1"/>
</dbReference>
<evidence type="ECO:0000259" key="5">
    <source>
        <dbReference type="PROSITE" id="PS51319"/>
    </source>
</evidence>
<reference evidence="6 7" key="1">
    <citation type="submission" date="2014-04" db="EMBL/GenBank/DDBJ databases">
        <authorList>
            <consortium name="DOE Joint Genome Institute"/>
            <person name="Kuo A."/>
            <person name="Zuccaro A."/>
            <person name="Kohler A."/>
            <person name="Nagy L.G."/>
            <person name="Floudas D."/>
            <person name="Copeland A."/>
            <person name="Barry K.W."/>
            <person name="Cichocki N."/>
            <person name="Veneault-Fourrey C."/>
            <person name="LaButti K."/>
            <person name="Lindquist E.A."/>
            <person name="Lipzen A."/>
            <person name="Lundell T."/>
            <person name="Morin E."/>
            <person name="Murat C."/>
            <person name="Sun H."/>
            <person name="Tunlid A."/>
            <person name="Henrissat B."/>
            <person name="Grigoriev I.V."/>
            <person name="Hibbett D.S."/>
            <person name="Martin F."/>
            <person name="Nordberg H.P."/>
            <person name="Cantor M.N."/>
            <person name="Hua S.X."/>
        </authorList>
    </citation>
    <scope>NUCLEOTIDE SEQUENCE [LARGE SCALE GENOMIC DNA]</scope>
    <source>
        <strain evidence="6 7">MAFF 305830</strain>
    </source>
</reference>
<comment type="function">
    <text evidence="1">Transcription factor involved in RNA polymerase II transcription regulation. May function in both SPT15/TBP post-recruitment and recruitment steps of transcription.</text>
</comment>
<feature type="compositionally biased region" description="Basic residues" evidence="4">
    <location>
        <begin position="55"/>
        <end position="64"/>
    </location>
</feature>
<dbReference type="PANTHER" id="PTHR46010:SF1">
    <property type="entry name" value="PROTEIN IWS1 HOMOLOG"/>
    <property type="match status" value="1"/>
</dbReference>
<proteinExistence type="inferred from homology"/>
<feature type="region of interest" description="Disordered" evidence="4">
    <location>
        <begin position="370"/>
        <end position="393"/>
    </location>
</feature>
<dbReference type="HOGENOM" id="CLU_045275_2_0_1"/>
<dbReference type="Proteomes" id="UP000054097">
    <property type="component" value="Unassembled WGS sequence"/>
</dbReference>
<gene>
    <name evidence="6" type="ORF">M408DRAFT_326111</name>
</gene>
<sequence length="408" mass="45809">MSREAGKALDLENDVFGALRGESSQRGADNTLEHDIFGAGSDLSSDDDAQERYQKPKQPKKPRKQAPAQEESDSGLDEDYIRAAPSPAKKRKPRATEDGDAPKRKKKKKEKSNSPVPDIPLTAEELRKKKLDESIKDILKPAKRAKKRSKKNEDDLDQIADRYVADLRAEMIEAAESDKKAHQDGIPALAKLRMLDQVMDTLQKRQYSTAVMDQDLLGACKIWLEPLDSKSLPALNIQTAFFEHFEKMNIDTETLRESGLGRIVLFYTKCSRVIPRIARIASTLVDTWTRPILKRSASYFDKVVPVASADDMESLRVPAPKLAAILQDLRLQENRATENGEEGPDGKATASKTMRVRIPERNATTYTIAPSVSASMRERGPQDALASRRNNREMLKRLQRKTEKVGKM</sequence>
<dbReference type="Gene3D" id="1.20.930.10">
    <property type="entry name" value="Conserved domain common to transcription factors TFIIS, elongin A, CRSP70"/>
    <property type="match status" value="1"/>
</dbReference>
<dbReference type="InterPro" id="IPR051037">
    <property type="entry name" value="RNAPII_TF_IWS1"/>
</dbReference>